<dbReference type="SUPFAM" id="SSF52172">
    <property type="entry name" value="CheY-like"/>
    <property type="match status" value="1"/>
</dbReference>
<evidence type="ECO:0000256" key="5">
    <source>
        <dbReference type="PROSITE-ProRule" id="PRU00169"/>
    </source>
</evidence>
<dbReference type="InterPro" id="IPR004358">
    <property type="entry name" value="Sig_transdc_His_kin-like_C"/>
</dbReference>
<protein>
    <recommendedName>
        <fullName evidence="2">histidine kinase</fullName>
        <ecNumber evidence="2">2.7.13.3</ecNumber>
    </recommendedName>
</protein>
<dbReference type="InterPro" id="IPR000700">
    <property type="entry name" value="PAS-assoc_C"/>
</dbReference>
<dbReference type="GO" id="GO:0000155">
    <property type="term" value="F:phosphorelay sensor kinase activity"/>
    <property type="evidence" value="ECO:0007669"/>
    <property type="project" value="InterPro"/>
</dbReference>
<dbReference type="CDD" id="cd00130">
    <property type="entry name" value="PAS"/>
    <property type="match status" value="1"/>
</dbReference>
<dbReference type="SMART" id="SM00448">
    <property type="entry name" value="REC"/>
    <property type="match status" value="1"/>
</dbReference>
<evidence type="ECO:0000256" key="1">
    <source>
        <dbReference type="ARBA" id="ARBA00000085"/>
    </source>
</evidence>
<evidence type="ECO:0000256" key="4">
    <source>
        <dbReference type="ARBA" id="ARBA00023012"/>
    </source>
</evidence>
<dbReference type="SUPFAM" id="SSF53850">
    <property type="entry name" value="Periplasmic binding protein-like II"/>
    <property type="match status" value="1"/>
</dbReference>
<dbReference type="Pfam" id="PF00497">
    <property type="entry name" value="SBP_bac_3"/>
    <property type="match status" value="1"/>
</dbReference>
<evidence type="ECO:0000256" key="3">
    <source>
        <dbReference type="ARBA" id="ARBA00022553"/>
    </source>
</evidence>
<dbReference type="SMART" id="SM00091">
    <property type="entry name" value="PAS"/>
    <property type="match status" value="3"/>
</dbReference>
<dbReference type="InterPro" id="IPR011006">
    <property type="entry name" value="CheY-like_superfamily"/>
</dbReference>
<dbReference type="SMART" id="SM00387">
    <property type="entry name" value="HATPase_c"/>
    <property type="match status" value="1"/>
</dbReference>
<dbReference type="SMR" id="F0JK43"/>
<dbReference type="AlphaFoldDB" id="F0JK43"/>
<dbReference type="CDD" id="cd00082">
    <property type="entry name" value="HisKA"/>
    <property type="match status" value="1"/>
</dbReference>
<dbReference type="Pfam" id="PF02518">
    <property type="entry name" value="HATPase_c"/>
    <property type="match status" value="1"/>
</dbReference>
<reference evidence="10 11" key="1">
    <citation type="journal article" date="2011" name="J. Bacteriol.">
        <title>Genome sequence of the mercury-methylating strain Desulfovibrio desulfuricans ND132.</title>
        <authorList>
            <person name="Brown S.D."/>
            <person name="Gilmour C.C."/>
            <person name="Kucken A.M."/>
            <person name="Wall J.D."/>
            <person name="Elias D.A."/>
            <person name="Brandt C.C."/>
            <person name="Podar M."/>
            <person name="Chertkov O."/>
            <person name="Held B."/>
            <person name="Bruce D.C."/>
            <person name="Detter J.C."/>
            <person name="Tapia R."/>
            <person name="Han C.S."/>
            <person name="Goodwin L.A."/>
            <person name="Cheng J.F."/>
            <person name="Pitluck S."/>
            <person name="Woyke T."/>
            <person name="Mikhailova N."/>
            <person name="Ivanova N.N."/>
            <person name="Han J."/>
            <person name="Lucas S."/>
            <person name="Lapidus A.L."/>
            <person name="Land M.L."/>
            <person name="Hauser L.J."/>
            <person name="Palumbo A.V."/>
        </authorList>
    </citation>
    <scope>NUCLEOTIDE SEQUENCE [LARGE SCALE GENOMIC DNA]</scope>
    <source>
        <strain evidence="10 11">ND132</strain>
    </source>
</reference>
<keyword evidence="3 5" id="KW-0597">Phosphoprotein</keyword>
<dbReference type="eggNOG" id="COG2205">
    <property type="taxonomic scope" value="Bacteria"/>
</dbReference>
<dbReference type="FunFam" id="3.30.565.10:FF:000010">
    <property type="entry name" value="Sensor histidine kinase RcsC"/>
    <property type="match status" value="1"/>
</dbReference>
<accession>F0JK43</accession>
<dbReference type="InterPro" id="IPR036097">
    <property type="entry name" value="HisK_dim/P_sf"/>
</dbReference>
<dbReference type="KEGG" id="ddn:DND132_3089"/>
<proteinExistence type="predicted"/>
<gene>
    <name evidence="10" type="ORF">DND132_3089</name>
</gene>
<dbReference type="Gene3D" id="3.30.565.10">
    <property type="entry name" value="Histidine kinase-like ATPase, C-terminal domain"/>
    <property type="match status" value="1"/>
</dbReference>
<dbReference type="CDD" id="cd17546">
    <property type="entry name" value="REC_hyHK_CKI1_RcsC-like"/>
    <property type="match status" value="1"/>
</dbReference>
<dbReference type="PROSITE" id="PS50109">
    <property type="entry name" value="HIS_KIN"/>
    <property type="match status" value="1"/>
</dbReference>
<evidence type="ECO:0000313" key="10">
    <source>
        <dbReference type="EMBL" id="EGB16292.1"/>
    </source>
</evidence>
<dbReference type="InterPro" id="IPR036890">
    <property type="entry name" value="HATPase_C_sf"/>
</dbReference>
<dbReference type="Pfam" id="PF13426">
    <property type="entry name" value="PAS_9"/>
    <property type="match status" value="1"/>
</dbReference>
<dbReference type="InterPro" id="IPR001789">
    <property type="entry name" value="Sig_transdc_resp-reg_receiver"/>
</dbReference>
<dbReference type="CDD" id="cd13704">
    <property type="entry name" value="PBP2_HisK"/>
    <property type="match status" value="1"/>
</dbReference>
<evidence type="ECO:0000259" key="9">
    <source>
        <dbReference type="PROSITE" id="PS50113"/>
    </source>
</evidence>
<dbReference type="SUPFAM" id="SSF55785">
    <property type="entry name" value="PYP-like sensor domain (PAS domain)"/>
    <property type="match status" value="3"/>
</dbReference>
<sequence length="1086" mass="121176">MRLVFSRFSDIGGNPMALFRFILTILLPAVLVSLAAPALSPAEDVPAVLRSASELDYPPFALARPDGAADGFSVDLLRAVAREAGLEVRFKVGPWADIKRELAEGRLDVLPLVSWSPERDAFFDFTIPYLQMHGSIFVRKGTRDIESEADLKDKVVLVMRGDTAEEYAERNHLAGKLLPQRSYVQALRMLSEGQGDAVLVQQVVGWQIVKKLGLTNIEDVRSPLDPTLRPGGPGPMSGFVQKFCMAVHEGDHALLARLNEGLAIVFSNGTYDRLYLKWFSPILPRPKPSFLQTARQSLVFVLPLALVMAVGGLIFLKIQVNRKTAHLREEIEQRTRAEAQVARSREWMHSLLDHLPLSVYLQTGKHRIAFANEHFRRTLGRCEDGPCHEVIYGRREPCVHCRTREVLESGRALTWETTTRDGATLLVRNLPFRDMDGTPVVLAAAMDISGMKRIEVALHESENLYRTLIDNMPDIVMRFDRESRHLFVSRNVLELTGVPASAFLGKTSRELGIDEELCRFWDEHIRRVFETGEPQAAEFHMNWRGRSSHFDWRLFPERDESGEVQSVFSLSRDITRQRSLEKEYELLFHRMLDGFASHEIICDEAGVPVDYRFLRVNPAFERITDVTAADIVGRTLLEVFPGTERYWIETYGKVALTGEPIHFEHYAAEQDKFFNVSAFRPAPGQFACIFSDITERVLTSRALVEAKDLAESASRVKSEFLANMSHEIRTPLNGIMGMLQLLRAGDLTEEQAEYAAYGIKASRRLTRLLTDILDLSRIEAGKLDIREEPVNLRDTLSGLEQMFAVAARSKGLSLVFDLPDDLPDRLFGDDTRIQQVLVNLIGNAIKYTETGGVTVEVTTLPRLRPDTVHVLFTVTDTGIGIPDDKLGTVFEHFTQVSSGFTRHYQGAGLGLAITKRMIGLLGGTLAVDSEPGRGTVFGLCVPLRPADDRPARTTALPPDAPLPTLRVLLAEDDRVNSLAVSGLLRRMGHLVRAVTDGEQALATLRREDFDLVLMDIQMPVMDGVQATRAVRQGQAGPDKAAIPIIAMTAYAMTGDREDFLAGGMTDYIAKPLDGAGLENVLRRNIP</sequence>
<organism evidence="10 11">
    <name type="scientific">Pseudodesulfovibrio mercurii</name>
    <dbReference type="NCBI Taxonomy" id="641491"/>
    <lineage>
        <taxon>Bacteria</taxon>
        <taxon>Pseudomonadati</taxon>
        <taxon>Thermodesulfobacteriota</taxon>
        <taxon>Desulfovibrionia</taxon>
        <taxon>Desulfovibrionales</taxon>
        <taxon>Desulfovibrionaceae</taxon>
    </lineage>
</organism>
<keyword evidence="11" id="KW-1185">Reference proteome</keyword>
<dbReference type="SUPFAM" id="SSF47384">
    <property type="entry name" value="Homodimeric domain of signal transducing histidine kinase"/>
    <property type="match status" value="1"/>
</dbReference>
<dbReference type="NCBIfam" id="TIGR00229">
    <property type="entry name" value="sensory_box"/>
    <property type="match status" value="1"/>
</dbReference>
<dbReference type="STRING" id="641491.DND132_3089"/>
<dbReference type="eggNOG" id="COG0834">
    <property type="taxonomic scope" value="Bacteria"/>
</dbReference>
<dbReference type="PRINTS" id="PR00344">
    <property type="entry name" value="BCTRLSENSOR"/>
</dbReference>
<dbReference type="Gene3D" id="1.10.287.130">
    <property type="match status" value="1"/>
</dbReference>
<dbReference type="SUPFAM" id="SSF55874">
    <property type="entry name" value="ATPase domain of HSP90 chaperone/DNA topoisomerase II/histidine kinase"/>
    <property type="match status" value="1"/>
</dbReference>
<dbReference type="EMBL" id="CP003220">
    <property type="protein sequence ID" value="EGB16292.1"/>
    <property type="molecule type" value="Genomic_DNA"/>
</dbReference>
<feature type="domain" description="PAC" evidence="9">
    <location>
        <begin position="530"/>
        <end position="586"/>
    </location>
</feature>
<dbReference type="Pfam" id="PF08448">
    <property type="entry name" value="PAS_4"/>
    <property type="match status" value="2"/>
</dbReference>
<dbReference type="EC" id="2.7.13.3" evidence="2"/>
<evidence type="ECO:0000259" key="8">
    <source>
        <dbReference type="PROSITE" id="PS50112"/>
    </source>
</evidence>
<feature type="domain" description="Histidine kinase" evidence="6">
    <location>
        <begin position="723"/>
        <end position="945"/>
    </location>
</feature>
<dbReference type="InterPro" id="IPR003661">
    <property type="entry name" value="HisK_dim/P_dom"/>
</dbReference>
<dbReference type="CDD" id="cd16922">
    <property type="entry name" value="HATPase_EvgS-ArcB-TorS-like"/>
    <property type="match status" value="1"/>
</dbReference>
<dbReference type="InterPro" id="IPR013656">
    <property type="entry name" value="PAS_4"/>
</dbReference>
<dbReference type="Gene3D" id="3.40.190.10">
    <property type="entry name" value="Periplasmic binding protein-like II"/>
    <property type="match status" value="2"/>
</dbReference>
<dbReference type="PANTHER" id="PTHR45339:SF1">
    <property type="entry name" value="HYBRID SIGNAL TRANSDUCTION HISTIDINE KINASE J"/>
    <property type="match status" value="1"/>
</dbReference>
<dbReference type="InterPro" id="IPR005467">
    <property type="entry name" value="His_kinase_dom"/>
</dbReference>
<dbReference type="PROSITE" id="PS50113">
    <property type="entry name" value="PAC"/>
    <property type="match status" value="1"/>
</dbReference>
<dbReference type="InterPro" id="IPR035965">
    <property type="entry name" value="PAS-like_dom_sf"/>
</dbReference>
<evidence type="ECO:0000259" key="7">
    <source>
        <dbReference type="PROSITE" id="PS50110"/>
    </source>
</evidence>
<dbReference type="SMART" id="SM00388">
    <property type="entry name" value="HisKA"/>
    <property type="match status" value="1"/>
</dbReference>
<feature type="modified residue" description="4-aspartylphosphate" evidence="5">
    <location>
        <position position="1015"/>
    </location>
</feature>
<evidence type="ECO:0000313" key="11">
    <source>
        <dbReference type="Proteomes" id="UP000007845"/>
    </source>
</evidence>
<name>F0JK43_9BACT</name>
<dbReference type="PANTHER" id="PTHR45339">
    <property type="entry name" value="HYBRID SIGNAL TRANSDUCTION HISTIDINE KINASE J"/>
    <property type="match status" value="1"/>
</dbReference>
<keyword evidence="4" id="KW-0902">Two-component regulatory system</keyword>
<feature type="domain" description="Response regulatory" evidence="7">
    <location>
        <begin position="966"/>
        <end position="1085"/>
    </location>
</feature>
<dbReference type="PROSITE" id="PS50112">
    <property type="entry name" value="PAS"/>
    <property type="match status" value="1"/>
</dbReference>
<comment type="catalytic activity">
    <reaction evidence="1">
        <text>ATP + protein L-histidine = ADP + protein N-phospho-L-histidine.</text>
        <dbReference type="EC" id="2.7.13.3"/>
    </reaction>
</comment>
<dbReference type="HOGENOM" id="CLU_285252_0_0_7"/>
<keyword evidence="10" id="KW-0808">Transferase</keyword>
<dbReference type="OrthoDB" id="5468518at2"/>
<dbReference type="Gene3D" id="3.30.450.20">
    <property type="entry name" value="PAS domain"/>
    <property type="match status" value="3"/>
</dbReference>
<dbReference type="SMART" id="SM00062">
    <property type="entry name" value="PBPb"/>
    <property type="match status" value="1"/>
</dbReference>
<evidence type="ECO:0000256" key="2">
    <source>
        <dbReference type="ARBA" id="ARBA00012438"/>
    </source>
</evidence>
<feature type="domain" description="PAS" evidence="8">
    <location>
        <begin position="461"/>
        <end position="507"/>
    </location>
</feature>
<dbReference type="Pfam" id="PF00072">
    <property type="entry name" value="Response_reg"/>
    <property type="match status" value="1"/>
</dbReference>
<dbReference type="InterPro" id="IPR001638">
    <property type="entry name" value="Solute-binding_3/MltF_N"/>
</dbReference>
<dbReference type="Gene3D" id="3.40.50.2300">
    <property type="match status" value="1"/>
</dbReference>
<evidence type="ECO:0000259" key="6">
    <source>
        <dbReference type="PROSITE" id="PS50109"/>
    </source>
</evidence>
<dbReference type="InterPro" id="IPR000014">
    <property type="entry name" value="PAS"/>
</dbReference>
<keyword evidence="10" id="KW-0418">Kinase</keyword>
<dbReference type="Pfam" id="PF00512">
    <property type="entry name" value="HisKA"/>
    <property type="match status" value="1"/>
</dbReference>
<dbReference type="Proteomes" id="UP000007845">
    <property type="component" value="Chromosome"/>
</dbReference>
<dbReference type="PROSITE" id="PS50110">
    <property type="entry name" value="RESPONSE_REGULATORY"/>
    <property type="match status" value="1"/>
</dbReference>
<dbReference type="InterPro" id="IPR003594">
    <property type="entry name" value="HATPase_dom"/>
</dbReference>